<dbReference type="InterPro" id="IPR056823">
    <property type="entry name" value="TEN-like_YD-shell"/>
</dbReference>
<feature type="region of interest" description="Disordered" evidence="2">
    <location>
        <begin position="189"/>
        <end position="211"/>
    </location>
</feature>
<feature type="compositionally biased region" description="Polar residues" evidence="2">
    <location>
        <begin position="190"/>
        <end position="206"/>
    </location>
</feature>
<dbReference type="Proteomes" id="UP000643610">
    <property type="component" value="Unassembled WGS sequence"/>
</dbReference>
<dbReference type="Pfam" id="PF25023">
    <property type="entry name" value="TEN_YD-shell"/>
    <property type="match status" value="1"/>
</dbReference>
<evidence type="ECO:0000259" key="3">
    <source>
        <dbReference type="Pfam" id="PF25023"/>
    </source>
</evidence>
<name>A0ABR6XV96_9BURK</name>
<dbReference type="PANTHER" id="PTHR32305:SF15">
    <property type="entry name" value="PROTEIN RHSA-RELATED"/>
    <property type="match status" value="1"/>
</dbReference>
<evidence type="ECO:0000256" key="1">
    <source>
        <dbReference type="ARBA" id="ARBA00022737"/>
    </source>
</evidence>
<evidence type="ECO:0000313" key="4">
    <source>
        <dbReference type="EMBL" id="MBC3833399.1"/>
    </source>
</evidence>
<feature type="domain" description="Teneurin-like YD-shell" evidence="3">
    <location>
        <begin position="23"/>
        <end position="119"/>
    </location>
</feature>
<protein>
    <recommendedName>
        <fullName evidence="3">Teneurin-like YD-shell domain-containing protein</fullName>
    </recommendedName>
</protein>
<evidence type="ECO:0000313" key="5">
    <source>
        <dbReference type="Proteomes" id="UP000643610"/>
    </source>
</evidence>
<reference evidence="4 5" key="1">
    <citation type="submission" date="2020-08" db="EMBL/GenBank/DDBJ databases">
        <title>Novel species isolated from subtropical streams in China.</title>
        <authorList>
            <person name="Lu H."/>
        </authorList>
    </citation>
    <scope>NUCLEOTIDE SEQUENCE [LARGE SCALE GENOMIC DNA]</scope>
    <source>
        <strain evidence="4 5">KCTC 52442</strain>
    </source>
</reference>
<keyword evidence="5" id="KW-1185">Reference proteome</keyword>
<comment type="caution">
    <text evidence="4">The sequence shown here is derived from an EMBL/GenBank/DDBJ whole genome shotgun (WGS) entry which is preliminary data.</text>
</comment>
<accession>A0ABR6XV96</accession>
<keyword evidence="1" id="KW-0677">Repeat</keyword>
<gene>
    <name evidence="4" type="ORF">H8K33_17975</name>
</gene>
<dbReference type="NCBIfam" id="TIGR03696">
    <property type="entry name" value="Rhs_assc_core"/>
    <property type="match status" value="1"/>
</dbReference>
<dbReference type="EMBL" id="JACOFU010000010">
    <property type="protein sequence ID" value="MBC3833399.1"/>
    <property type="molecule type" value="Genomic_DNA"/>
</dbReference>
<evidence type="ECO:0000256" key="2">
    <source>
        <dbReference type="SAM" id="MobiDB-lite"/>
    </source>
</evidence>
<organism evidence="4 5">
    <name type="scientific">Undibacterium amnicola</name>
    <dbReference type="NCBI Taxonomy" id="1834038"/>
    <lineage>
        <taxon>Bacteria</taxon>
        <taxon>Pseudomonadati</taxon>
        <taxon>Pseudomonadota</taxon>
        <taxon>Betaproteobacteria</taxon>
        <taxon>Burkholderiales</taxon>
        <taxon>Oxalobacteraceae</taxon>
        <taxon>Undibacterium</taxon>
    </lineage>
</organism>
<proteinExistence type="predicted"/>
<dbReference type="InterPro" id="IPR050708">
    <property type="entry name" value="T6SS_VgrG/RHS"/>
</dbReference>
<dbReference type="PANTHER" id="PTHR32305">
    <property type="match status" value="1"/>
</dbReference>
<dbReference type="InterPro" id="IPR022385">
    <property type="entry name" value="Rhs_assc_core"/>
</dbReference>
<sequence length="309" mass="33306">MSSNANVIVNFKVTASGVAVVRYIHTDGLGSPVAKSDASGNLIPNSRTRYEPYGMTVAGTSIPTIGFTGHVNDADTGLTYMQQRYYDPVAGRFLSTDPVLTDYNTGASFNRYTYALNNPYKYVDPDGRESIVNGKKINIIPEDKSVPRVSIPNTVFASGVSTKDMFFHTYNVTTKSNLTDAGAVGRGIASSPTPLQNNTASPNGTVNMVGGIPSSGNSNFVKSFSVASPDPSKFTDITVNYTVKGAHGLNEGFVMRFGEIGSNGAITLRSYCEGNAWQQMPALKEVWNPQVTKVWNDNQEKIINKIEGK</sequence>
<dbReference type="Gene3D" id="2.180.10.10">
    <property type="entry name" value="RHS repeat-associated core"/>
    <property type="match status" value="1"/>
</dbReference>